<dbReference type="GO" id="GO:0006799">
    <property type="term" value="P:polyphosphate biosynthetic process"/>
    <property type="evidence" value="ECO:0007669"/>
    <property type="project" value="UniProtKB-ARBA"/>
</dbReference>
<dbReference type="InterPro" id="IPR042267">
    <property type="entry name" value="VTC_sf"/>
</dbReference>
<organism evidence="2">
    <name type="scientific">marine metagenome</name>
    <dbReference type="NCBI Taxonomy" id="408172"/>
    <lineage>
        <taxon>unclassified sequences</taxon>
        <taxon>metagenomes</taxon>
        <taxon>ecological metagenomes</taxon>
    </lineage>
</organism>
<dbReference type="Pfam" id="PF09359">
    <property type="entry name" value="VTC"/>
    <property type="match status" value="1"/>
</dbReference>
<dbReference type="AlphaFoldDB" id="A0A382WAA6"/>
<protein>
    <recommendedName>
        <fullName evidence="1">VTC domain-containing protein</fullName>
    </recommendedName>
</protein>
<reference evidence="2" key="1">
    <citation type="submission" date="2018-05" db="EMBL/GenBank/DDBJ databases">
        <authorList>
            <person name="Lanie J.A."/>
            <person name="Ng W.-L."/>
            <person name="Kazmierczak K.M."/>
            <person name="Andrzejewski T.M."/>
            <person name="Davidsen T.M."/>
            <person name="Wayne K.J."/>
            <person name="Tettelin H."/>
            <person name="Glass J.I."/>
            <person name="Rusch D."/>
            <person name="Podicherti R."/>
            <person name="Tsui H.-C.T."/>
            <person name="Winkler M.E."/>
        </authorList>
    </citation>
    <scope>NUCLEOTIDE SEQUENCE</scope>
</reference>
<name>A0A382WAA6_9ZZZZ</name>
<dbReference type="CDD" id="cd07750">
    <property type="entry name" value="PolyPPase_VTC_like"/>
    <property type="match status" value="1"/>
</dbReference>
<feature type="domain" description="VTC" evidence="1">
    <location>
        <begin position="5"/>
        <end position="198"/>
    </location>
</feature>
<dbReference type="InterPro" id="IPR018966">
    <property type="entry name" value="VTC_domain"/>
</dbReference>
<feature type="non-terminal residue" evidence="2">
    <location>
        <position position="1"/>
    </location>
</feature>
<evidence type="ECO:0000313" key="2">
    <source>
        <dbReference type="EMBL" id="SVD55285.1"/>
    </source>
</evidence>
<accession>A0A382WAA6</accession>
<gene>
    <name evidence="2" type="ORF">METZ01_LOCUS408139</name>
</gene>
<sequence>ELGNKYYVRSLYFDNWATVNFLEKVDGIKKRNKYRIRTYSKEENIDTPLFLEKKGRTNERTYKVRVNIDSKHLNYFLHPGFHDIILSKYKDNELAEGFVFDCNRKRLKPRVLVDYDRRPYLNNFGLYFRLTFDSHITALKTDTLYPGADSQPFQECRSGYTVLEVKFERSMPPWFHRVIQNYNLRRLSISKFVIGMEQCDMAEDI</sequence>
<dbReference type="EMBL" id="UINC01157992">
    <property type="protein sequence ID" value="SVD55285.1"/>
    <property type="molecule type" value="Genomic_DNA"/>
</dbReference>
<dbReference type="Gene3D" id="3.20.100.30">
    <property type="entry name" value="VTC, catalytic tunnel domain"/>
    <property type="match status" value="1"/>
</dbReference>
<evidence type="ECO:0000259" key="1">
    <source>
        <dbReference type="Pfam" id="PF09359"/>
    </source>
</evidence>
<proteinExistence type="predicted"/>